<keyword evidence="2" id="KW-1003">Cell membrane</keyword>
<organism evidence="8 9">
    <name type="scientific">Paenibacillus psychroresistens</name>
    <dbReference type="NCBI Taxonomy" id="1778678"/>
    <lineage>
        <taxon>Bacteria</taxon>
        <taxon>Bacillati</taxon>
        <taxon>Bacillota</taxon>
        <taxon>Bacilli</taxon>
        <taxon>Bacillales</taxon>
        <taxon>Paenibacillaceae</taxon>
        <taxon>Paenibacillus</taxon>
    </lineage>
</organism>
<dbReference type="InterPro" id="IPR015867">
    <property type="entry name" value="N-reg_PII/ATP_PRibTrfase_C"/>
</dbReference>
<feature type="transmembrane region" description="Helical" evidence="6">
    <location>
        <begin position="82"/>
        <end position="103"/>
    </location>
</feature>
<dbReference type="CDD" id="cd16380">
    <property type="entry name" value="YitT_C"/>
    <property type="match status" value="1"/>
</dbReference>
<dbReference type="RefSeq" id="WP_155701935.1">
    <property type="nucleotide sequence ID" value="NZ_CP034235.1"/>
</dbReference>
<dbReference type="InterPro" id="IPR019264">
    <property type="entry name" value="DUF2179"/>
</dbReference>
<dbReference type="Pfam" id="PF02588">
    <property type="entry name" value="YitT_membrane"/>
    <property type="match status" value="1"/>
</dbReference>
<dbReference type="KEGG" id="ppsc:EHS13_19155"/>
<evidence type="ECO:0000313" key="8">
    <source>
        <dbReference type="EMBL" id="QGQ96848.1"/>
    </source>
</evidence>
<evidence type="ECO:0000256" key="3">
    <source>
        <dbReference type="ARBA" id="ARBA00022692"/>
    </source>
</evidence>
<proteinExistence type="predicted"/>
<dbReference type="InterPro" id="IPR003740">
    <property type="entry name" value="YitT"/>
</dbReference>
<accession>A0A6B8RNB6</accession>
<evidence type="ECO:0000256" key="6">
    <source>
        <dbReference type="SAM" id="Phobius"/>
    </source>
</evidence>
<dbReference type="Pfam" id="PF10035">
    <property type="entry name" value="DUF2179"/>
    <property type="match status" value="1"/>
</dbReference>
<dbReference type="AlphaFoldDB" id="A0A6B8RNB6"/>
<evidence type="ECO:0000313" key="9">
    <source>
        <dbReference type="Proteomes" id="UP000426246"/>
    </source>
</evidence>
<dbReference type="Proteomes" id="UP000426246">
    <property type="component" value="Chromosome"/>
</dbReference>
<keyword evidence="5 6" id="KW-0472">Membrane</keyword>
<feature type="transmembrane region" description="Helical" evidence="6">
    <location>
        <begin position="115"/>
        <end position="134"/>
    </location>
</feature>
<gene>
    <name evidence="8" type="ORF">EHS13_19155</name>
</gene>
<feature type="transmembrane region" description="Helical" evidence="6">
    <location>
        <begin position="12"/>
        <end position="32"/>
    </location>
</feature>
<sequence>MSQPKWIIIIKNMIPVTLGTALYAFGLHYFVISNELMEGGVTGIALLINYSVHIPPSITTLALNIPLFFLGWRTLGRHSMLYTLWGTLSLSFFLWVMETLISHEWIIPFTSDHDYLLAALYAGVTLGSGLGLVFRFGATTGGTDIIAQLGNRWRGWSVGQVILVFDAAVILVALFYLPQEKVLYSLISIFISTRMIDFITQGAYAAKAFTIITDKFQLITETITTEMDRGVTLFPARGAFSKETKEVIYCIVSRSEVRTLKLIIHRIDPSAFIIISDVNDVLGEGFRIEKHSK</sequence>
<evidence type="ECO:0000256" key="2">
    <source>
        <dbReference type="ARBA" id="ARBA00022475"/>
    </source>
</evidence>
<reference evidence="9" key="1">
    <citation type="submission" date="2018-11" db="EMBL/GenBank/DDBJ databases">
        <title>Complete genome sequence of Paenibacillus sp. ML311-T8.</title>
        <authorList>
            <person name="Nam Y.-D."/>
            <person name="Kang J."/>
            <person name="Chung W.-H."/>
            <person name="Park Y.S."/>
        </authorList>
    </citation>
    <scope>NUCLEOTIDE SEQUENCE [LARGE SCALE GENOMIC DNA]</scope>
    <source>
        <strain evidence="9">ML311-T8</strain>
    </source>
</reference>
<evidence type="ECO:0000256" key="4">
    <source>
        <dbReference type="ARBA" id="ARBA00022989"/>
    </source>
</evidence>
<feature type="transmembrane region" description="Helical" evidence="6">
    <location>
        <begin position="155"/>
        <end position="177"/>
    </location>
</feature>
<dbReference type="InterPro" id="IPR051461">
    <property type="entry name" value="UPF0750_membrane"/>
</dbReference>
<keyword evidence="3 6" id="KW-0812">Transmembrane</keyword>
<dbReference type="Gene3D" id="3.30.70.120">
    <property type="match status" value="1"/>
</dbReference>
<dbReference type="PANTHER" id="PTHR33545:SF10">
    <property type="entry name" value="UPF0750 MEMBRANE PROTEIN YPJC"/>
    <property type="match status" value="1"/>
</dbReference>
<dbReference type="PANTHER" id="PTHR33545">
    <property type="entry name" value="UPF0750 MEMBRANE PROTEIN YITT-RELATED"/>
    <property type="match status" value="1"/>
</dbReference>
<dbReference type="GO" id="GO:0005886">
    <property type="term" value="C:plasma membrane"/>
    <property type="evidence" value="ECO:0007669"/>
    <property type="project" value="UniProtKB-SubCell"/>
</dbReference>
<name>A0A6B8RNB6_9BACL</name>
<feature type="transmembrane region" description="Helical" evidence="6">
    <location>
        <begin position="52"/>
        <end position="70"/>
    </location>
</feature>
<dbReference type="OrthoDB" id="1758221at2"/>
<dbReference type="PIRSF" id="PIRSF006483">
    <property type="entry name" value="Membrane_protein_YitT"/>
    <property type="match status" value="1"/>
</dbReference>
<dbReference type="EMBL" id="CP034235">
    <property type="protein sequence ID" value="QGQ96848.1"/>
    <property type="molecule type" value="Genomic_DNA"/>
</dbReference>
<feature type="domain" description="DUF2179" evidence="7">
    <location>
        <begin position="229"/>
        <end position="283"/>
    </location>
</feature>
<evidence type="ECO:0000256" key="1">
    <source>
        <dbReference type="ARBA" id="ARBA00004651"/>
    </source>
</evidence>
<evidence type="ECO:0000256" key="5">
    <source>
        <dbReference type="ARBA" id="ARBA00023136"/>
    </source>
</evidence>
<comment type="subcellular location">
    <subcellularLocation>
        <location evidence="1">Cell membrane</location>
        <topology evidence="1">Multi-pass membrane protein</topology>
    </subcellularLocation>
</comment>
<protein>
    <submittedName>
        <fullName evidence="8">YitT family protein</fullName>
    </submittedName>
</protein>
<evidence type="ECO:0000259" key="7">
    <source>
        <dbReference type="Pfam" id="PF10035"/>
    </source>
</evidence>
<keyword evidence="4 6" id="KW-1133">Transmembrane helix</keyword>
<keyword evidence="9" id="KW-1185">Reference proteome</keyword>